<sequence length="150" mass="17480">MIILKIIPPNYFIVIGVGGYNSIADNNSYFDNYYLPKYVEKITLISMLLMSWYSVEIAFHADDKESELYKYSDKEFTAEDVDILIKLISGSMHHKGYIHFLFKDDEGEEFLMYIYGDSTIGFCNMTEKTKKYVEAQVNKQGLSLWLDESE</sequence>
<proteinExistence type="predicted"/>
<organism evidence="1 2">
    <name type="scientific">Lactobacillus helveticus</name>
    <name type="common">Lactobacillus suntoryeus</name>
    <dbReference type="NCBI Taxonomy" id="1587"/>
    <lineage>
        <taxon>Bacteria</taxon>
        <taxon>Bacillati</taxon>
        <taxon>Bacillota</taxon>
        <taxon>Bacilli</taxon>
        <taxon>Lactobacillales</taxon>
        <taxon>Lactobacillaceae</taxon>
        <taxon>Lactobacillus</taxon>
    </lineage>
</organism>
<protein>
    <submittedName>
        <fullName evidence="1">Uncharacterized protein</fullName>
    </submittedName>
</protein>
<evidence type="ECO:0000313" key="2">
    <source>
        <dbReference type="Proteomes" id="UP000618094"/>
    </source>
</evidence>
<comment type="caution">
    <text evidence="1">The sequence shown here is derived from an EMBL/GenBank/DDBJ whole genome shotgun (WGS) entry which is preliminary data.</text>
</comment>
<accession>A0A8H9F926</accession>
<gene>
    <name evidence="1" type="ORF">LHEH8_15650</name>
</gene>
<reference evidence="1" key="1">
    <citation type="submission" date="2020-07" db="EMBL/GenBank/DDBJ databases">
        <title>Draft genome sequence of Lactobacillus helveticus strain H-8.</title>
        <authorList>
            <person name="Endo A."/>
            <person name="Maeno S."/>
            <person name="Kido Y."/>
        </authorList>
    </citation>
    <scope>NUCLEOTIDE SEQUENCE</scope>
    <source>
        <strain evidence="1">H-8</strain>
    </source>
</reference>
<dbReference type="AlphaFoldDB" id="A0A8H9F926"/>
<dbReference type="RefSeq" id="WP_236652652.1">
    <property type="nucleotide sequence ID" value="NZ_BLYO01000324.1"/>
</dbReference>
<dbReference type="Proteomes" id="UP000618094">
    <property type="component" value="Unassembled WGS sequence"/>
</dbReference>
<name>A0A8H9F926_LACHE</name>
<dbReference type="EMBL" id="BLYO01000324">
    <property type="protein sequence ID" value="GFO99809.1"/>
    <property type="molecule type" value="Genomic_DNA"/>
</dbReference>
<evidence type="ECO:0000313" key="1">
    <source>
        <dbReference type="EMBL" id="GFO99809.1"/>
    </source>
</evidence>